<sequence length="81" mass="8510">MEGESTGGNIDGHLGMLRPVDEEEFKCEECGKEFVDGRALGQHQLFCGDRKGRDRGHTGEAPPPPPAAAADDNPSGCSSPS</sequence>
<dbReference type="EMBL" id="JABANO010023351">
    <property type="protein sequence ID" value="KAF4723684.1"/>
    <property type="molecule type" value="Genomic_DNA"/>
</dbReference>
<dbReference type="InterPro" id="IPR013087">
    <property type="entry name" value="Znf_C2H2_type"/>
</dbReference>
<keyword evidence="1" id="KW-0862">Zinc</keyword>
<keyword evidence="1" id="KW-0479">Metal-binding</keyword>
<feature type="region of interest" description="Disordered" evidence="2">
    <location>
        <begin position="46"/>
        <end position="81"/>
    </location>
</feature>
<evidence type="ECO:0000256" key="2">
    <source>
        <dbReference type="SAM" id="MobiDB-lite"/>
    </source>
</evidence>
<feature type="compositionally biased region" description="Basic and acidic residues" evidence="2">
    <location>
        <begin position="48"/>
        <end position="58"/>
    </location>
</feature>
<name>A0A7J6RSG4_PEROL</name>
<accession>A0A7J6RSG4</accession>
<feature type="domain" description="C2H2-type" evidence="3">
    <location>
        <begin position="25"/>
        <end position="62"/>
    </location>
</feature>
<gene>
    <name evidence="4" type="ORF">FOZ63_016310</name>
</gene>
<organism evidence="4 5">
    <name type="scientific">Perkinsus olseni</name>
    <name type="common">Perkinsus atlanticus</name>
    <dbReference type="NCBI Taxonomy" id="32597"/>
    <lineage>
        <taxon>Eukaryota</taxon>
        <taxon>Sar</taxon>
        <taxon>Alveolata</taxon>
        <taxon>Perkinsozoa</taxon>
        <taxon>Perkinsea</taxon>
        <taxon>Perkinsida</taxon>
        <taxon>Perkinsidae</taxon>
        <taxon>Perkinsus</taxon>
    </lineage>
</organism>
<dbReference type="Proteomes" id="UP000553632">
    <property type="component" value="Unassembled WGS sequence"/>
</dbReference>
<evidence type="ECO:0000256" key="1">
    <source>
        <dbReference type="PROSITE-ProRule" id="PRU00042"/>
    </source>
</evidence>
<dbReference type="SUPFAM" id="SSF57667">
    <property type="entry name" value="beta-beta-alpha zinc fingers"/>
    <property type="match status" value="1"/>
</dbReference>
<comment type="caution">
    <text evidence="4">The sequence shown here is derived from an EMBL/GenBank/DDBJ whole genome shotgun (WGS) entry which is preliminary data.</text>
</comment>
<evidence type="ECO:0000313" key="5">
    <source>
        <dbReference type="Proteomes" id="UP000553632"/>
    </source>
</evidence>
<dbReference type="PROSITE" id="PS50157">
    <property type="entry name" value="ZINC_FINGER_C2H2_2"/>
    <property type="match status" value="1"/>
</dbReference>
<keyword evidence="1" id="KW-0863">Zinc-finger</keyword>
<dbReference type="GO" id="GO:0008270">
    <property type="term" value="F:zinc ion binding"/>
    <property type="evidence" value="ECO:0007669"/>
    <property type="project" value="UniProtKB-KW"/>
</dbReference>
<proteinExistence type="predicted"/>
<keyword evidence="5" id="KW-1185">Reference proteome</keyword>
<dbReference type="AlphaFoldDB" id="A0A7J6RSG4"/>
<dbReference type="InterPro" id="IPR036236">
    <property type="entry name" value="Znf_C2H2_sf"/>
</dbReference>
<dbReference type="Gene3D" id="3.30.160.60">
    <property type="entry name" value="Classic Zinc Finger"/>
    <property type="match status" value="1"/>
</dbReference>
<reference evidence="4 5" key="1">
    <citation type="submission" date="2020-04" db="EMBL/GenBank/DDBJ databases">
        <title>Perkinsus olseni comparative genomics.</title>
        <authorList>
            <person name="Bogema D.R."/>
        </authorList>
    </citation>
    <scope>NUCLEOTIDE SEQUENCE [LARGE SCALE GENOMIC DNA]</scope>
    <source>
        <strain evidence="4 5">ATCC PRA-207</strain>
    </source>
</reference>
<protein>
    <recommendedName>
        <fullName evidence="3">C2H2-type domain-containing protein</fullName>
    </recommendedName>
</protein>
<evidence type="ECO:0000313" key="4">
    <source>
        <dbReference type="EMBL" id="KAF4723684.1"/>
    </source>
</evidence>
<evidence type="ECO:0000259" key="3">
    <source>
        <dbReference type="PROSITE" id="PS50157"/>
    </source>
</evidence>